<evidence type="ECO:0000256" key="1">
    <source>
        <dbReference type="ARBA" id="ARBA00004328"/>
    </source>
</evidence>
<dbReference type="OrthoDB" id="637859at2"/>
<dbReference type="RefSeq" id="WP_048835466.1">
    <property type="nucleotide sequence ID" value="NZ_BJMU01000020.1"/>
</dbReference>
<accession>A0A4Y3TQ62</accession>
<dbReference type="Pfam" id="PF05065">
    <property type="entry name" value="Phage_capsid"/>
    <property type="match status" value="1"/>
</dbReference>
<dbReference type="InterPro" id="IPR054612">
    <property type="entry name" value="Phage_capsid-like_C"/>
</dbReference>
<dbReference type="InterPro" id="IPR024455">
    <property type="entry name" value="Phage_capsid"/>
</dbReference>
<organism evidence="3 4">
    <name type="scientific">Acetobacter orleanensis</name>
    <dbReference type="NCBI Taxonomy" id="104099"/>
    <lineage>
        <taxon>Bacteria</taxon>
        <taxon>Pseudomonadati</taxon>
        <taxon>Pseudomonadota</taxon>
        <taxon>Alphaproteobacteria</taxon>
        <taxon>Acetobacterales</taxon>
        <taxon>Acetobacteraceae</taxon>
        <taxon>Acetobacter</taxon>
    </lineage>
</organism>
<proteinExistence type="predicted"/>
<comment type="caution">
    <text evidence="3">The sequence shown here is derived from an EMBL/GenBank/DDBJ whole genome shotgun (WGS) entry which is preliminary data.</text>
</comment>
<gene>
    <name evidence="3" type="ORF">AOR01nite_23400</name>
</gene>
<dbReference type="EMBL" id="BJMU01000020">
    <property type="protein sequence ID" value="GEB83863.1"/>
    <property type="molecule type" value="Genomic_DNA"/>
</dbReference>
<protein>
    <submittedName>
        <fullName evidence="3">Phage capsid protein</fullName>
    </submittedName>
</protein>
<evidence type="ECO:0000259" key="2">
    <source>
        <dbReference type="Pfam" id="PF05065"/>
    </source>
</evidence>
<dbReference type="SUPFAM" id="SSF56563">
    <property type="entry name" value="Major capsid protein gp5"/>
    <property type="match status" value="1"/>
</dbReference>
<dbReference type="Gene3D" id="3.30.2400.10">
    <property type="entry name" value="Major capsid protein gp5"/>
    <property type="match status" value="1"/>
</dbReference>
<evidence type="ECO:0000313" key="3">
    <source>
        <dbReference type="EMBL" id="GEB83863.1"/>
    </source>
</evidence>
<reference evidence="3 4" key="1">
    <citation type="submission" date="2019-06" db="EMBL/GenBank/DDBJ databases">
        <title>Whole genome shotgun sequence of Acetobacter orleanensis NBRC 13752.</title>
        <authorList>
            <person name="Hosoyama A."/>
            <person name="Uohara A."/>
            <person name="Ohji S."/>
            <person name="Ichikawa N."/>
        </authorList>
    </citation>
    <scope>NUCLEOTIDE SEQUENCE [LARGE SCALE GENOMIC DNA]</scope>
    <source>
        <strain evidence="3 4">NBRC 13752</strain>
    </source>
</reference>
<dbReference type="Proteomes" id="UP000317617">
    <property type="component" value="Unassembled WGS sequence"/>
</dbReference>
<dbReference type="Gene3D" id="3.30.2320.10">
    <property type="entry name" value="hypothetical protein PF0899 domain"/>
    <property type="match status" value="1"/>
</dbReference>
<evidence type="ECO:0000313" key="4">
    <source>
        <dbReference type="Proteomes" id="UP000317617"/>
    </source>
</evidence>
<sequence>MSTEAEYKAAVTALVKATDEVKQFAEATKAELKNLGEVTAETKANADKALTNMNELAARVTDVEQKGARSGGQGEKEAKSIGQRFIASDEVKAAMARGSSWKGTVQIEVKNITSASSTGTSGTTGLVVADRQPQLIQLPDRKLVIRDLLMPGNTGSGSIDFVKESGFTNSADFVSENPTNPKPQSDIQYELETLPVRTVAHFVMASKQILADAPMLQSYIDGRLRYGLAYKEDDALLNGDGTGVSLKGLMASSIKYSQPTGVLIKGETMIDRLRLAMLQAALAEYPATGHILNPTDWASIELTKDGQSRYVFANPLGLTGPILWGLPVAETLAMAQGKFMTGAFSLAAQIFDREDATVSISTQDRDNFVKNMVTILAEERLALAVYREQALINGDFSGITAPTPSASNGS</sequence>
<dbReference type="AlphaFoldDB" id="A0A4Y3TQ62"/>
<comment type="subcellular location">
    <subcellularLocation>
        <location evidence="1">Virion</location>
    </subcellularLocation>
</comment>
<keyword evidence="4" id="KW-1185">Reference proteome</keyword>
<dbReference type="NCBIfam" id="TIGR01554">
    <property type="entry name" value="major_cap_HK97"/>
    <property type="match status" value="1"/>
</dbReference>
<name>A0A4Y3TQ62_9PROT</name>
<feature type="domain" description="Phage capsid-like C-terminal" evidence="2">
    <location>
        <begin position="126"/>
        <end position="394"/>
    </location>
</feature>
<dbReference type="STRING" id="104099.AD949_10575"/>